<evidence type="ECO:0000313" key="3">
    <source>
        <dbReference type="EMBL" id="QHL90952.1"/>
    </source>
</evidence>
<dbReference type="GO" id="GO:0005886">
    <property type="term" value="C:plasma membrane"/>
    <property type="evidence" value="ECO:0007669"/>
    <property type="project" value="UniProtKB-SubCell"/>
</dbReference>
<dbReference type="PANTHER" id="PTHR33383:SF1">
    <property type="entry name" value="MEMBRANE PROTEIN INSERTION EFFICIENCY FACTOR-RELATED"/>
    <property type="match status" value="1"/>
</dbReference>
<keyword evidence="4" id="KW-1185">Reference proteome</keyword>
<dbReference type="NCBIfam" id="TIGR00278">
    <property type="entry name" value="membrane protein insertion efficiency factor YidD"/>
    <property type="match status" value="1"/>
</dbReference>
<name>A0A7Z2NWC4_9SPHN</name>
<dbReference type="InterPro" id="IPR002696">
    <property type="entry name" value="Membr_insert_effic_factor_YidD"/>
</dbReference>
<protein>
    <recommendedName>
        <fullName evidence="1">Putative membrane protein insertion efficiency factor</fullName>
    </recommendedName>
</protein>
<feature type="compositionally biased region" description="Low complexity" evidence="2">
    <location>
        <begin position="7"/>
        <end position="29"/>
    </location>
</feature>
<organism evidence="3 4">
    <name type="scientific">Sphingomonas changnyeongensis</name>
    <dbReference type="NCBI Taxonomy" id="2698679"/>
    <lineage>
        <taxon>Bacteria</taxon>
        <taxon>Pseudomonadati</taxon>
        <taxon>Pseudomonadota</taxon>
        <taxon>Alphaproteobacteria</taxon>
        <taxon>Sphingomonadales</taxon>
        <taxon>Sphingomonadaceae</taxon>
        <taxon>Sphingomonas</taxon>
    </lineage>
</organism>
<dbReference type="SMART" id="SM01234">
    <property type="entry name" value="Haemolytic"/>
    <property type="match status" value="1"/>
</dbReference>
<evidence type="ECO:0000313" key="4">
    <source>
        <dbReference type="Proteomes" id="UP000464468"/>
    </source>
</evidence>
<proteinExistence type="inferred from homology"/>
<dbReference type="AlphaFoldDB" id="A0A7Z2NWC4"/>
<dbReference type="EMBL" id="CP047895">
    <property type="protein sequence ID" value="QHL90952.1"/>
    <property type="molecule type" value="Genomic_DNA"/>
</dbReference>
<dbReference type="PANTHER" id="PTHR33383">
    <property type="entry name" value="MEMBRANE PROTEIN INSERTION EFFICIENCY FACTOR-RELATED"/>
    <property type="match status" value="1"/>
</dbReference>
<comment type="subcellular location">
    <subcellularLocation>
        <location evidence="1">Cell membrane</location>
        <topology evidence="1">Peripheral membrane protein</topology>
        <orientation evidence="1">Cytoplasmic side</orientation>
    </subcellularLocation>
</comment>
<sequence>MAEAGEDSSAPDGAGKAGAAEAGSGPPDAGRGGTARLLIGLARLWQRYPSAMLPPTCRYLPSCSAYAIEAVERYGAARGGWLALKRVCRCHPLGGHGYDPVP</sequence>
<keyword evidence="1" id="KW-1003">Cell membrane</keyword>
<keyword evidence="1" id="KW-0472">Membrane</keyword>
<comment type="function">
    <text evidence="1">Could be involved in insertion of integral membrane proteins into the membrane.</text>
</comment>
<gene>
    <name evidence="3" type="primary">yidD</name>
    <name evidence="3" type="ORF">GVO57_09130</name>
</gene>
<dbReference type="HAMAP" id="MF_00386">
    <property type="entry name" value="UPF0161_YidD"/>
    <property type="match status" value="1"/>
</dbReference>
<evidence type="ECO:0000256" key="1">
    <source>
        <dbReference type="HAMAP-Rule" id="MF_00386"/>
    </source>
</evidence>
<feature type="region of interest" description="Disordered" evidence="2">
    <location>
        <begin position="1"/>
        <end position="31"/>
    </location>
</feature>
<dbReference type="Proteomes" id="UP000464468">
    <property type="component" value="Chromosome"/>
</dbReference>
<dbReference type="KEGG" id="schy:GVO57_09130"/>
<reference evidence="3 4" key="1">
    <citation type="submission" date="2020-01" db="EMBL/GenBank/DDBJ databases">
        <title>Sphingomonas sp. C33 whole genome sequece.</title>
        <authorList>
            <person name="Park C."/>
        </authorList>
    </citation>
    <scope>NUCLEOTIDE SEQUENCE [LARGE SCALE GENOMIC DNA]</scope>
    <source>
        <strain evidence="3 4">C33</strain>
    </source>
</reference>
<accession>A0A7Z2NWC4</accession>
<evidence type="ECO:0000256" key="2">
    <source>
        <dbReference type="SAM" id="MobiDB-lite"/>
    </source>
</evidence>
<comment type="similarity">
    <text evidence="1">Belongs to the UPF0161 family.</text>
</comment>
<dbReference type="Pfam" id="PF01809">
    <property type="entry name" value="YidD"/>
    <property type="match status" value="1"/>
</dbReference>